<comment type="subcellular location">
    <subcellularLocation>
        <location evidence="1">Virion</location>
    </subcellularLocation>
</comment>
<reference evidence="4" key="2">
    <citation type="submission" date="2024-01" db="EMBL/GenBank/DDBJ databases">
        <authorList>
            <person name="Zhang X.-A."/>
            <person name="Zhang J.-T."/>
            <person name="Hu Z.-Y."/>
            <person name="Liu W."/>
        </authorList>
    </citation>
    <scope>NUCLEOTIDE SEQUENCE</scope>
    <source>
        <strain evidence="4">Ribo_1</strain>
    </source>
</reference>
<evidence type="ECO:0000256" key="2">
    <source>
        <dbReference type="ARBA" id="ARBA00022844"/>
    </source>
</evidence>
<dbReference type="SUPFAM" id="SSF88633">
    <property type="entry name" value="Positive stranded ssRNA viruses"/>
    <property type="match status" value="3"/>
</dbReference>
<dbReference type="InterPro" id="IPR029053">
    <property type="entry name" value="Viral_coat"/>
</dbReference>
<dbReference type="Pfam" id="PF08762">
    <property type="entry name" value="CRPV_capsid"/>
    <property type="match status" value="1"/>
</dbReference>
<dbReference type="InterPro" id="IPR033703">
    <property type="entry name" value="Rhv-like"/>
</dbReference>
<dbReference type="EMBL" id="PP272562">
    <property type="protein sequence ID" value="WZI33267.1"/>
    <property type="molecule type" value="Viral_cRNA"/>
</dbReference>
<sequence>MALTSLPTRTGMTRTNLDLMSASVAELTVPYVSPHVYYNLLTGAGTIGDFILSVYSPLTDVADTGTVSIQVQARFIDPDPEFPTGSIPETQVSSLQRIMDNLNQRVTLEQLRDMKKLINKYLKKEDIELQMNDEIRTLNVTPKALPNMSVTNVNNSHVLSLFSKNVLPSLTMGGNLGEMDILKVVQIPCYHDTFNISNESAETLVWSKQVTPLIPASTNPDGSNNVDYIYFHAVPFSKWASSFKYTFRVVKTRFHSLRVRVWFSPASTSAENIDRNSSISKIVDLKEQNEFEFEVPYIWPHPMLNVYSEPRSLGMIGVDIVNPMVYPSTVSPSINIIVERSAGDDFKVNLPAPLRAFPTDPTPTIKTKIVEKIVDTNPLITYDPIVPDLVDIVPYNDIDPHKLLTENILRSSKFNDVAKAVKYAESLPTEHANALNWLSSFDQLNASSLILPIGLIMKKINEHKVRILNKRSEDAFVKDLTTEGIEPNPGPTEVFANFLNAANPTRTFTSSLSGPVRIRISLTQYQDSSDIVSATFTGAIETTPVPVTKFASNVLDFEHEGDNPSLTASVGTLTDGVIWLTVTFSNYFIPTTLSEDPLSVNVANTPLPVTSSSEESSIVTKTSIVLQMNTHEQDEERKVKPFSRPTQSLLADQACLGQHITNISQMFKRSGLVASHENLTTANLISLAPHMFGLYFPTSKNATDILSYYASSYAFARGGINLRIVAAPDFAFNFVLGGDDFYGASSTLRGFSDTTVSLPASFNTSLGGALQQVIKPDLEGFGEISIPFYSDSYMYYVSNVLEVDIKDTMSELGLPYTTSYLSLLGDLTSMSIYRAASSDFEFSFLTGPPILAAVMN</sequence>
<name>A0AB38ZJU5_9VIRU</name>
<dbReference type="CDD" id="cd00205">
    <property type="entry name" value="rhv_like"/>
    <property type="match status" value="1"/>
</dbReference>
<keyword evidence="2" id="KW-0946">Virion</keyword>
<dbReference type="GO" id="GO:0044423">
    <property type="term" value="C:virion component"/>
    <property type="evidence" value="ECO:0007669"/>
    <property type="project" value="UniProtKB-KW"/>
</dbReference>
<evidence type="ECO:0000256" key="1">
    <source>
        <dbReference type="ARBA" id="ARBA00004328"/>
    </source>
</evidence>
<dbReference type="Gene3D" id="2.60.120.20">
    <property type="match status" value="3"/>
</dbReference>
<reference evidence="4" key="1">
    <citation type="journal article" date="2024" name="NPJ Biofilms Microbiomes">
        <title>Decoding the RNA viromes in shrew lungs along the eastern coast of China.</title>
        <authorList>
            <person name="Zhang J.T."/>
            <person name="Hu Z.Y."/>
            <person name="Tang F."/>
            <person name="Liu Y.T."/>
            <person name="Tan W.L."/>
            <person name="Ma X.F."/>
            <person name="Zhang Y.F."/>
            <person name="Si G.Q."/>
            <person name="Zhang L."/>
            <person name="Zhang M.Q."/>
            <person name="Peng C."/>
            <person name="Fu B.K."/>
            <person name="Fang L.Q."/>
            <person name="Zhang X.A."/>
            <person name="Liu W."/>
        </authorList>
    </citation>
    <scope>NUCLEOTIDE SEQUENCE</scope>
    <source>
        <strain evidence="4">Ribo_1</strain>
    </source>
</reference>
<accession>A0AB38ZJU5</accession>
<proteinExistence type="predicted"/>
<evidence type="ECO:0000313" key="4">
    <source>
        <dbReference type="EMBL" id="WZI33267.1"/>
    </source>
</evidence>
<organism evidence="4">
    <name type="scientific">Crocidura lasiura ribovirus 1</name>
    <dbReference type="NCBI Taxonomy" id="3139487"/>
    <lineage>
        <taxon>Viruses</taxon>
        <taxon>Riboviria</taxon>
    </lineage>
</organism>
<protein>
    <recommendedName>
        <fullName evidence="3">Dicistrovirus capsid-polyprotein C-terminal domain-containing protein</fullName>
    </recommendedName>
</protein>
<evidence type="ECO:0000259" key="3">
    <source>
        <dbReference type="Pfam" id="PF08762"/>
    </source>
</evidence>
<dbReference type="InterPro" id="IPR014872">
    <property type="entry name" value="Dicistrovirus_capsid-polyPr_C"/>
</dbReference>
<feature type="domain" description="Dicistrovirus capsid-polyprotein C-terminal" evidence="3">
    <location>
        <begin position="654"/>
        <end position="852"/>
    </location>
</feature>